<sequence>MKPDDLFGQVYTLGPRLGAGAFSVVHKCLNKRDGREYAVKIVDKNALVREDRDALDNEIMIMNEISHPNIVQLAEVYRESNIYYLVMELARGGELFERIVERTCYTEDCARELLRLLIVTVQYLHRSSIVHRDLKPENLLLVSEGDDCFIKIADFGFAEHISELDCCNAACGTPQYVSPEILQGRHYTATVDIWSIGVIAFVLMGGYPPFYDREKTELFRKIIRGEFEFLSPFWDHISDDAKDFICCMLVVNPERRHNAAQLLEHRWVQETLSAQSNVHTHRLQFRMYRSKRRFRAVVSHIEKWTRIDIV</sequence>
<dbReference type="PANTHER" id="PTHR24347">
    <property type="entry name" value="SERINE/THREONINE-PROTEIN KINASE"/>
    <property type="match status" value="1"/>
</dbReference>
<evidence type="ECO:0000256" key="10">
    <source>
        <dbReference type="ARBA" id="ARBA00022840"/>
    </source>
</evidence>
<evidence type="ECO:0000256" key="2">
    <source>
        <dbReference type="ARBA" id="ARBA00012513"/>
    </source>
</evidence>
<dbReference type="GO" id="GO:0005524">
    <property type="term" value="F:ATP binding"/>
    <property type="evidence" value="ECO:0007669"/>
    <property type="project" value="UniProtKB-UniRule"/>
</dbReference>
<feature type="domain" description="Protein kinase" evidence="16">
    <location>
        <begin position="11"/>
        <end position="268"/>
    </location>
</feature>
<evidence type="ECO:0000256" key="14">
    <source>
        <dbReference type="PROSITE-ProRule" id="PRU10141"/>
    </source>
</evidence>
<evidence type="ECO:0000256" key="5">
    <source>
        <dbReference type="ARBA" id="ARBA00022723"/>
    </source>
</evidence>
<dbReference type="Pfam" id="PF00069">
    <property type="entry name" value="Pkinase"/>
    <property type="match status" value="1"/>
</dbReference>
<evidence type="ECO:0000256" key="4">
    <source>
        <dbReference type="ARBA" id="ARBA00022679"/>
    </source>
</evidence>
<evidence type="ECO:0000313" key="17">
    <source>
        <dbReference type="EMBL" id="KAG5190594.1"/>
    </source>
</evidence>
<evidence type="ECO:0000256" key="1">
    <source>
        <dbReference type="ARBA" id="ARBA00001946"/>
    </source>
</evidence>
<keyword evidence="7 14" id="KW-0547">Nucleotide-binding</keyword>
<proteinExistence type="inferred from homology"/>
<keyword evidence="8 17" id="KW-0418">Kinase</keyword>
<comment type="similarity">
    <text evidence="11">Belongs to the protein kinase superfamily. Ser/Thr protein kinase family. CDPK subfamily.</text>
</comment>
<dbReference type="InterPro" id="IPR011009">
    <property type="entry name" value="Kinase-like_dom_sf"/>
</dbReference>
<protein>
    <recommendedName>
        <fullName evidence="2">non-specific serine/threonine protein kinase</fullName>
        <ecNumber evidence="2">2.7.11.1</ecNumber>
    </recommendedName>
</protein>
<keyword evidence="18" id="KW-1185">Reference proteome</keyword>
<feature type="binding site" evidence="14">
    <location>
        <position position="40"/>
    </location>
    <ligand>
        <name>ATP</name>
        <dbReference type="ChEBI" id="CHEBI:30616"/>
    </ligand>
</feature>
<evidence type="ECO:0000313" key="18">
    <source>
        <dbReference type="Proteomes" id="UP000664859"/>
    </source>
</evidence>
<keyword evidence="5" id="KW-0479">Metal-binding</keyword>
<dbReference type="InterPro" id="IPR017441">
    <property type="entry name" value="Protein_kinase_ATP_BS"/>
</dbReference>
<dbReference type="InterPro" id="IPR000719">
    <property type="entry name" value="Prot_kinase_dom"/>
</dbReference>
<evidence type="ECO:0000256" key="15">
    <source>
        <dbReference type="RuleBase" id="RU000304"/>
    </source>
</evidence>
<dbReference type="CDD" id="cd05117">
    <property type="entry name" value="STKc_CAMK"/>
    <property type="match status" value="1"/>
</dbReference>
<dbReference type="EMBL" id="JAFCMP010000032">
    <property type="protein sequence ID" value="KAG5190594.1"/>
    <property type="molecule type" value="Genomic_DNA"/>
</dbReference>
<dbReference type="PROSITE" id="PS00108">
    <property type="entry name" value="PROTEIN_KINASE_ST"/>
    <property type="match status" value="1"/>
</dbReference>
<evidence type="ECO:0000256" key="7">
    <source>
        <dbReference type="ARBA" id="ARBA00022741"/>
    </source>
</evidence>
<evidence type="ECO:0000256" key="11">
    <source>
        <dbReference type="ARBA" id="ARBA00024334"/>
    </source>
</evidence>
<comment type="caution">
    <text evidence="17">The sequence shown here is derived from an EMBL/GenBank/DDBJ whole genome shotgun (WGS) entry which is preliminary data.</text>
</comment>
<comment type="catalytic activity">
    <reaction evidence="13">
        <text>L-seryl-[protein] + ATP = O-phospho-L-seryl-[protein] + ADP + H(+)</text>
        <dbReference type="Rhea" id="RHEA:17989"/>
        <dbReference type="Rhea" id="RHEA-COMP:9863"/>
        <dbReference type="Rhea" id="RHEA-COMP:11604"/>
        <dbReference type="ChEBI" id="CHEBI:15378"/>
        <dbReference type="ChEBI" id="CHEBI:29999"/>
        <dbReference type="ChEBI" id="CHEBI:30616"/>
        <dbReference type="ChEBI" id="CHEBI:83421"/>
        <dbReference type="ChEBI" id="CHEBI:456216"/>
        <dbReference type="EC" id="2.7.11.1"/>
    </reaction>
</comment>
<evidence type="ECO:0000256" key="8">
    <source>
        <dbReference type="ARBA" id="ARBA00022777"/>
    </source>
</evidence>
<evidence type="ECO:0000256" key="6">
    <source>
        <dbReference type="ARBA" id="ARBA00022737"/>
    </source>
</evidence>
<dbReference type="SUPFAM" id="SSF56112">
    <property type="entry name" value="Protein kinase-like (PK-like)"/>
    <property type="match status" value="1"/>
</dbReference>
<dbReference type="EC" id="2.7.11.1" evidence="2"/>
<organism evidence="17 18">
    <name type="scientific">Tribonema minus</name>
    <dbReference type="NCBI Taxonomy" id="303371"/>
    <lineage>
        <taxon>Eukaryota</taxon>
        <taxon>Sar</taxon>
        <taxon>Stramenopiles</taxon>
        <taxon>Ochrophyta</taxon>
        <taxon>PX clade</taxon>
        <taxon>Xanthophyceae</taxon>
        <taxon>Tribonematales</taxon>
        <taxon>Tribonemataceae</taxon>
        <taxon>Tribonema</taxon>
    </lineage>
</organism>
<dbReference type="Proteomes" id="UP000664859">
    <property type="component" value="Unassembled WGS sequence"/>
</dbReference>
<keyword evidence="10 14" id="KW-0067">ATP-binding</keyword>
<dbReference type="FunFam" id="3.30.200.20:FF:000315">
    <property type="entry name" value="Calcium-dependent protein kinase 3"/>
    <property type="match status" value="1"/>
</dbReference>
<evidence type="ECO:0000259" key="16">
    <source>
        <dbReference type="PROSITE" id="PS50011"/>
    </source>
</evidence>
<dbReference type="FunFam" id="1.10.510.10:FF:000571">
    <property type="entry name" value="Maternal embryonic leucine zipper kinase"/>
    <property type="match status" value="1"/>
</dbReference>
<name>A0A835ZHC9_9STRA</name>
<accession>A0A835ZHC9</accession>
<keyword evidence="3 15" id="KW-0723">Serine/threonine-protein kinase</keyword>
<dbReference type="SMART" id="SM00220">
    <property type="entry name" value="S_TKc"/>
    <property type="match status" value="1"/>
</dbReference>
<dbReference type="Gene3D" id="1.10.510.10">
    <property type="entry name" value="Transferase(Phosphotransferase) domain 1"/>
    <property type="match status" value="1"/>
</dbReference>
<evidence type="ECO:0000256" key="3">
    <source>
        <dbReference type="ARBA" id="ARBA00022527"/>
    </source>
</evidence>
<dbReference type="OrthoDB" id="40902at2759"/>
<dbReference type="GO" id="GO:0004674">
    <property type="term" value="F:protein serine/threonine kinase activity"/>
    <property type="evidence" value="ECO:0007669"/>
    <property type="project" value="UniProtKB-KW"/>
</dbReference>
<keyword evidence="4" id="KW-0808">Transferase</keyword>
<keyword evidence="9" id="KW-0106">Calcium</keyword>
<gene>
    <name evidence="17" type="ORF">JKP88DRAFT_259766</name>
</gene>
<comment type="catalytic activity">
    <reaction evidence="12">
        <text>L-threonyl-[protein] + ATP = O-phospho-L-threonyl-[protein] + ADP + H(+)</text>
        <dbReference type="Rhea" id="RHEA:46608"/>
        <dbReference type="Rhea" id="RHEA-COMP:11060"/>
        <dbReference type="Rhea" id="RHEA-COMP:11605"/>
        <dbReference type="ChEBI" id="CHEBI:15378"/>
        <dbReference type="ChEBI" id="CHEBI:30013"/>
        <dbReference type="ChEBI" id="CHEBI:30616"/>
        <dbReference type="ChEBI" id="CHEBI:61977"/>
        <dbReference type="ChEBI" id="CHEBI:456216"/>
        <dbReference type="EC" id="2.7.11.1"/>
    </reaction>
</comment>
<dbReference type="InterPro" id="IPR008271">
    <property type="entry name" value="Ser/Thr_kinase_AS"/>
</dbReference>
<reference evidence="17" key="1">
    <citation type="submission" date="2021-02" db="EMBL/GenBank/DDBJ databases">
        <title>First Annotated Genome of the Yellow-green Alga Tribonema minus.</title>
        <authorList>
            <person name="Mahan K.M."/>
        </authorList>
    </citation>
    <scope>NUCLEOTIDE SEQUENCE</scope>
    <source>
        <strain evidence="17">UTEX B ZZ1240</strain>
    </source>
</reference>
<dbReference type="AlphaFoldDB" id="A0A835ZHC9"/>
<dbReference type="PROSITE" id="PS00107">
    <property type="entry name" value="PROTEIN_KINASE_ATP"/>
    <property type="match status" value="1"/>
</dbReference>
<evidence type="ECO:0000256" key="9">
    <source>
        <dbReference type="ARBA" id="ARBA00022837"/>
    </source>
</evidence>
<keyword evidence="6" id="KW-0677">Repeat</keyword>
<dbReference type="Gene3D" id="3.30.200.20">
    <property type="entry name" value="Phosphorylase Kinase, domain 1"/>
    <property type="match status" value="1"/>
</dbReference>
<evidence type="ECO:0000256" key="13">
    <source>
        <dbReference type="ARBA" id="ARBA00048679"/>
    </source>
</evidence>
<dbReference type="PROSITE" id="PS50011">
    <property type="entry name" value="PROTEIN_KINASE_DOM"/>
    <property type="match status" value="1"/>
</dbReference>
<dbReference type="GO" id="GO:0046872">
    <property type="term" value="F:metal ion binding"/>
    <property type="evidence" value="ECO:0007669"/>
    <property type="project" value="UniProtKB-KW"/>
</dbReference>
<evidence type="ECO:0000256" key="12">
    <source>
        <dbReference type="ARBA" id="ARBA00047899"/>
    </source>
</evidence>
<comment type="cofactor">
    <cofactor evidence="1">
        <name>Mg(2+)</name>
        <dbReference type="ChEBI" id="CHEBI:18420"/>
    </cofactor>
</comment>